<dbReference type="OrthoDB" id="9804333at2"/>
<organism evidence="2 3">
    <name type="scientific">Desulfotruncus arcticus DSM 17038</name>
    <dbReference type="NCBI Taxonomy" id="1121424"/>
    <lineage>
        <taxon>Bacteria</taxon>
        <taxon>Bacillati</taxon>
        <taxon>Bacillota</taxon>
        <taxon>Clostridia</taxon>
        <taxon>Eubacteriales</taxon>
        <taxon>Desulfallaceae</taxon>
        <taxon>Desulfotruncus</taxon>
    </lineage>
</organism>
<dbReference type="PANTHER" id="PTHR42924:SF3">
    <property type="entry name" value="POLYMERASE_HISTIDINOL PHOSPHATASE N-TERMINAL DOMAIN-CONTAINING PROTEIN"/>
    <property type="match status" value="1"/>
</dbReference>
<dbReference type="SUPFAM" id="SSF89550">
    <property type="entry name" value="PHP domain-like"/>
    <property type="match status" value="1"/>
</dbReference>
<keyword evidence="3" id="KW-1185">Reference proteome</keyword>
<dbReference type="GO" id="GO:0035312">
    <property type="term" value="F:5'-3' DNA exonuclease activity"/>
    <property type="evidence" value="ECO:0007669"/>
    <property type="project" value="TreeGrafter"/>
</dbReference>
<reference evidence="3" key="1">
    <citation type="submission" date="2016-10" db="EMBL/GenBank/DDBJ databases">
        <authorList>
            <person name="Varghese N."/>
            <person name="Submissions S."/>
        </authorList>
    </citation>
    <scope>NUCLEOTIDE SEQUENCE [LARGE SCALE GENOMIC DNA]</scope>
    <source>
        <strain evidence="3">DSM 17038</strain>
    </source>
</reference>
<evidence type="ECO:0000259" key="1">
    <source>
        <dbReference type="SMART" id="SM00481"/>
    </source>
</evidence>
<dbReference type="Pfam" id="PF02811">
    <property type="entry name" value="PHP"/>
    <property type="match status" value="1"/>
</dbReference>
<dbReference type="STRING" id="341036.SAMN05660649_01791"/>
<feature type="domain" description="Polymerase/histidinol phosphatase N-terminal" evidence="1">
    <location>
        <begin position="9"/>
        <end position="74"/>
    </location>
</feature>
<dbReference type="Proteomes" id="UP000199337">
    <property type="component" value="Unassembled WGS sequence"/>
</dbReference>
<dbReference type="InterPro" id="IPR052018">
    <property type="entry name" value="PHP_domain"/>
</dbReference>
<gene>
    <name evidence="2" type="ORF">SAMN05660649_01791</name>
</gene>
<evidence type="ECO:0000313" key="2">
    <source>
        <dbReference type="EMBL" id="SFG48370.1"/>
    </source>
</evidence>
<dbReference type="PANTHER" id="PTHR42924">
    <property type="entry name" value="EXONUCLEASE"/>
    <property type="match status" value="1"/>
</dbReference>
<dbReference type="CDD" id="cd07438">
    <property type="entry name" value="PHP_HisPPase_AMP"/>
    <property type="match status" value="1"/>
</dbReference>
<proteinExistence type="predicted"/>
<dbReference type="InterPro" id="IPR016195">
    <property type="entry name" value="Pol/histidinol_Pase-like"/>
</dbReference>
<accession>A0A1I2S6I5</accession>
<dbReference type="InterPro" id="IPR003141">
    <property type="entry name" value="Pol/His_phosphatase_N"/>
</dbReference>
<name>A0A1I2S6I5_9FIRM</name>
<dbReference type="InterPro" id="IPR004013">
    <property type="entry name" value="PHP_dom"/>
</dbReference>
<dbReference type="EMBL" id="FOOX01000005">
    <property type="protein sequence ID" value="SFG48370.1"/>
    <property type="molecule type" value="Genomic_DNA"/>
</dbReference>
<dbReference type="Gene3D" id="3.20.20.140">
    <property type="entry name" value="Metal-dependent hydrolases"/>
    <property type="match status" value="1"/>
</dbReference>
<evidence type="ECO:0000313" key="3">
    <source>
        <dbReference type="Proteomes" id="UP000199337"/>
    </source>
</evidence>
<dbReference type="SMART" id="SM00481">
    <property type="entry name" value="POLIIIAc"/>
    <property type="match status" value="1"/>
</dbReference>
<sequence>MGAGDYMFADLHVHTNVSDGASSPVEVVQYAARINLRCIAITDHDTMDGVDTARVEAELNGVDLLSGVELSTECDGMEVHILGYCINQENSNFKKHLIAFQNARLSRARKIISKLRHLDINIEINQVMELAGAGSIGRPHIAKVLLAEGKVNSVAEAFEKYIGIGRPAYEPRMKYHPLEMISLIKEAGGVPVLAHPGISCDEKLVRCLIEGGLQGIEVYHPQHNRDMEKMYLKICREHNLIVSGGSDFHGLGVTNHGKLGESVVPYETVNEIRYTASKNQAELI</sequence>
<dbReference type="AlphaFoldDB" id="A0A1I2S6I5"/>
<dbReference type="GO" id="GO:0004534">
    <property type="term" value="F:5'-3' RNA exonuclease activity"/>
    <property type="evidence" value="ECO:0007669"/>
    <property type="project" value="TreeGrafter"/>
</dbReference>
<dbReference type="Gene3D" id="1.10.150.650">
    <property type="match status" value="1"/>
</dbReference>
<protein>
    <recommendedName>
        <fullName evidence="1">Polymerase/histidinol phosphatase N-terminal domain-containing protein</fullName>
    </recommendedName>
</protein>